<reference evidence="1 2" key="1">
    <citation type="submission" date="2015-09" db="EMBL/GenBank/DDBJ databases">
        <title>Host preference determinants of Valsa canker pathogens revealed by comparative genomics.</title>
        <authorList>
            <person name="Yin Z."/>
            <person name="Huang L."/>
        </authorList>
    </citation>
    <scope>NUCLEOTIDE SEQUENCE [LARGE SCALE GENOMIC DNA]</scope>
    <source>
        <strain evidence="1 2">03-1</strain>
    </source>
</reference>
<organism evidence="1 2">
    <name type="scientific">Cytospora schulzeri</name>
    <dbReference type="NCBI Taxonomy" id="448051"/>
    <lineage>
        <taxon>Eukaryota</taxon>
        <taxon>Fungi</taxon>
        <taxon>Dikarya</taxon>
        <taxon>Ascomycota</taxon>
        <taxon>Pezizomycotina</taxon>
        <taxon>Sordariomycetes</taxon>
        <taxon>Sordariomycetidae</taxon>
        <taxon>Diaporthales</taxon>
        <taxon>Cytosporaceae</taxon>
        <taxon>Cytospora</taxon>
    </lineage>
</organism>
<comment type="caution">
    <text evidence="1">The sequence shown here is derived from an EMBL/GenBank/DDBJ whole genome shotgun (WGS) entry which is preliminary data.</text>
</comment>
<evidence type="ECO:0000313" key="2">
    <source>
        <dbReference type="Proteomes" id="UP000283895"/>
    </source>
</evidence>
<protein>
    <submittedName>
        <fullName evidence="1">Uncharacterized protein</fullName>
    </submittedName>
</protein>
<dbReference type="AlphaFoldDB" id="A0A423WXP7"/>
<sequence length="128" mass="14777">MRPQLNLAEMLNRVASSEAYRDDIEAVSSALARAWDVVVFLGRGSDEPSFWRQKIAVHYQHQRYPMRHNIFLYTEKIEVSASDVLLFPLVRCQNSHRAYIGEVMAHNATMNAYEALGEYCLSELWIVV</sequence>
<gene>
    <name evidence="1" type="ORF">VMCG_03289</name>
</gene>
<keyword evidence="2" id="KW-1185">Reference proteome</keyword>
<proteinExistence type="predicted"/>
<dbReference type="EMBL" id="LKEA01000006">
    <property type="protein sequence ID" value="ROW08252.1"/>
    <property type="molecule type" value="Genomic_DNA"/>
</dbReference>
<name>A0A423WXP7_9PEZI</name>
<evidence type="ECO:0000313" key="1">
    <source>
        <dbReference type="EMBL" id="ROW08252.1"/>
    </source>
</evidence>
<dbReference type="Proteomes" id="UP000283895">
    <property type="component" value="Unassembled WGS sequence"/>
</dbReference>
<accession>A0A423WXP7</accession>